<dbReference type="eggNOG" id="ENOG502Z8DX">
    <property type="taxonomic scope" value="Bacteria"/>
</dbReference>
<dbReference type="Pfam" id="PF12224">
    <property type="entry name" value="Amidoligase_2"/>
    <property type="match status" value="1"/>
</dbReference>
<accession>S7UH32</accession>
<dbReference type="OrthoDB" id="5597599at2"/>
<dbReference type="PATRIC" id="fig|1121439.3.peg.1941"/>
<gene>
    <name evidence="2" type="ORF">dsat_0585</name>
</gene>
<dbReference type="RefSeq" id="WP_020887279.1">
    <property type="nucleotide sequence ID" value="NZ_ATHI01000026.1"/>
</dbReference>
<proteinExistence type="predicted"/>
<dbReference type="Proteomes" id="UP000014975">
    <property type="component" value="Unassembled WGS sequence"/>
</dbReference>
<comment type="caution">
    <text evidence="2">The sequence shown here is derived from an EMBL/GenBank/DDBJ whole genome shotgun (WGS) entry which is preliminary data.</text>
</comment>
<dbReference type="AlphaFoldDB" id="S7UH32"/>
<dbReference type="EMBL" id="ATHI01000026">
    <property type="protein sequence ID" value="EPR33144.1"/>
    <property type="molecule type" value="Genomic_DNA"/>
</dbReference>
<dbReference type="GO" id="GO:0016874">
    <property type="term" value="F:ligase activity"/>
    <property type="evidence" value="ECO:0007669"/>
    <property type="project" value="UniProtKB-KW"/>
</dbReference>
<sequence>MAAIRFPMPEETKTPEGRERRVGVEMEMAGLPLADLAAAVLKVFGGRIAEKGAFVIRIEETRHGSFQVELDADILKSHEYRPYLDKLGITMEDAADKARLDDLLARLAGSVVPHEIVAPPIPLSELEQMDELRLELYRAGAKGTRAALVYAFGAQFNVEAARLDAEALRDILKAYVLLHDRLVERGTVDIARKLSPFVRPFPGSYARLILAEGYGPELKTLIGDYLRHNPTRNRPLDMLPLFAHLDYDQVMSAPVETHLVKARPAFHYRLPNCQIDEPGWSLSLPWSDWLMIEKLADDKERLAEYAKAYLDRPGEILAGMVEEWIESLGAWFGK</sequence>
<evidence type="ECO:0000313" key="2">
    <source>
        <dbReference type="EMBL" id="EPR33144.1"/>
    </source>
</evidence>
<feature type="region of interest" description="Disordered" evidence="1">
    <location>
        <begin position="1"/>
        <end position="20"/>
    </location>
</feature>
<evidence type="ECO:0000256" key="1">
    <source>
        <dbReference type="SAM" id="MobiDB-lite"/>
    </source>
</evidence>
<reference evidence="2 3" key="1">
    <citation type="journal article" date="2013" name="Genome Announc.">
        <title>Draft genome sequences for three mercury-methylating, sulfate-reducing bacteria.</title>
        <authorList>
            <person name="Brown S.D."/>
            <person name="Hurt R.A.Jr."/>
            <person name="Gilmour C.C."/>
            <person name="Elias D.A."/>
        </authorList>
    </citation>
    <scope>NUCLEOTIDE SEQUENCE [LARGE SCALE GENOMIC DNA]</scope>
    <source>
        <strain evidence="2 3">DSM 16529</strain>
    </source>
</reference>
<evidence type="ECO:0000313" key="3">
    <source>
        <dbReference type="Proteomes" id="UP000014975"/>
    </source>
</evidence>
<organism evidence="2 3">
    <name type="scientific">Alkalidesulfovibrio alkalitolerans DSM 16529</name>
    <dbReference type="NCBI Taxonomy" id="1121439"/>
    <lineage>
        <taxon>Bacteria</taxon>
        <taxon>Pseudomonadati</taxon>
        <taxon>Thermodesulfobacteriota</taxon>
        <taxon>Desulfovibrionia</taxon>
        <taxon>Desulfovibrionales</taxon>
        <taxon>Desulfovibrionaceae</taxon>
        <taxon>Alkalidesulfovibrio</taxon>
    </lineage>
</organism>
<dbReference type="STRING" id="1121439.dsat_0585"/>
<dbReference type="InterPro" id="IPR022025">
    <property type="entry name" value="Amidoligase_2"/>
</dbReference>
<protein>
    <submittedName>
        <fullName evidence="2">Amidoligase enzyme</fullName>
    </submittedName>
</protein>
<keyword evidence="2" id="KW-0436">Ligase</keyword>
<name>S7UH32_9BACT</name>
<feature type="compositionally biased region" description="Basic and acidic residues" evidence="1">
    <location>
        <begin position="8"/>
        <end position="20"/>
    </location>
</feature>
<keyword evidence="3" id="KW-1185">Reference proteome</keyword>